<reference evidence="6 7" key="1">
    <citation type="submission" date="2018-06" db="EMBL/GenBank/DDBJ databases">
        <authorList>
            <consortium name="Pathogen Informatics"/>
            <person name="Doyle S."/>
        </authorList>
    </citation>
    <scope>NUCLEOTIDE SEQUENCE [LARGE SCALE GENOMIC DNA]</scope>
    <source>
        <strain evidence="6 7">NCTC11087</strain>
    </source>
</reference>
<evidence type="ECO:0000313" key="6">
    <source>
        <dbReference type="EMBL" id="SUO03637.1"/>
    </source>
</evidence>
<gene>
    <name evidence="6" type="primary">msmE</name>
    <name evidence="6" type="ORF">NCTC11087_00505</name>
</gene>
<evidence type="ECO:0000256" key="3">
    <source>
        <dbReference type="ARBA" id="ARBA00022448"/>
    </source>
</evidence>
<dbReference type="InterPro" id="IPR006059">
    <property type="entry name" value="SBP"/>
</dbReference>
<dbReference type="InterPro" id="IPR050490">
    <property type="entry name" value="Bact_solute-bd_prot1"/>
</dbReference>
<dbReference type="PROSITE" id="PS51257">
    <property type="entry name" value="PROKAR_LIPOPROTEIN"/>
    <property type="match status" value="1"/>
</dbReference>
<comment type="similarity">
    <text evidence="2">Belongs to the bacterial solute-binding protein 1 family.</text>
</comment>
<proteinExistence type="inferred from homology"/>
<keyword evidence="3" id="KW-0813">Transport</keyword>
<dbReference type="NCBIfam" id="TIGR03850">
    <property type="entry name" value="bind_CPR_0540"/>
    <property type="match status" value="1"/>
</dbReference>
<feature type="chain" id="PRO_5017003872" evidence="5">
    <location>
        <begin position="25"/>
        <end position="449"/>
    </location>
</feature>
<dbReference type="Gene3D" id="3.40.190.10">
    <property type="entry name" value="Periplasmic binding protein-like II"/>
    <property type="match status" value="1"/>
</dbReference>
<dbReference type="RefSeq" id="WP_022789013.1">
    <property type="nucleotide sequence ID" value="NZ_UHFX01000003.1"/>
</dbReference>
<evidence type="ECO:0000256" key="4">
    <source>
        <dbReference type="ARBA" id="ARBA00022729"/>
    </source>
</evidence>
<dbReference type="EMBL" id="UHFX01000003">
    <property type="protein sequence ID" value="SUO03637.1"/>
    <property type="molecule type" value="Genomic_DNA"/>
</dbReference>
<sequence length="449" mass="49298">MNKLMRAGALALAMATMVTGCSSGSTDSGEKEVPTNDDGQRILAFDAFEGGNGTEFLEEAAAAFEEANPEVDVQIRFSKEIDQEMQKDNASGKYADLVYYNLGQASNYTESMLNNGNVLDISDVMEEVADEIDTSITEPTSDYFGDGKAYLAPIMYTPAGLYYNKAELSEDQLPKTWDEMWALGDQVHSENPDKYLFTYPIKGYFDNTVLGMLYQAGGEEYFQNALKYGEGTWDSDEGKKVLETIATLVGPNYLEKDTVANANVDGGFTKNQQSMIDGKALFMPNGSWIIGEMAETTPEGFSWGVMPLPAFEEGGERVVTTMTEQVWIPAEAANVDDAKEFIKFLYSEDAAKIFASHNIVSPRKDSASLLADEQLKGLFDVYNQEGVKAVSGTYAAYDATAVPDVDFKGTMYGPIEEIASGKEGVSVDTWQESLTELWTTLREHPLAKE</sequence>
<feature type="signal peptide" evidence="5">
    <location>
        <begin position="1"/>
        <end position="24"/>
    </location>
</feature>
<name>A0A380LK72_9FIRM</name>
<dbReference type="AlphaFoldDB" id="A0A380LK72"/>
<dbReference type="PANTHER" id="PTHR43649:SF31">
    <property type="entry name" value="SN-GLYCEROL-3-PHOSPHATE-BINDING PERIPLASMIC PROTEIN UGPB"/>
    <property type="match status" value="1"/>
</dbReference>
<protein>
    <submittedName>
        <fullName evidence="6">Multiple sugar-binding protein</fullName>
    </submittedName>
</protein>
<dbReference type="Pfam" id="PF13416">
    <property type="entry name" value="SBP_bac_8"/>
    <property type="match status" value="1"/>
</dbReference>
<keyword evidence="7" id="KW-1185">Reference proteome</keyword>
<accession>A0A380LK72</accession>
<dbReference type="InterPro" id="IPR022387">
    <property type="entry name" value="Bind_CPR0540"/>
</dbReference>
<evidence type="ECO:0000256" key="1">
    <source>
        <dbReference type="ARBA" id="ARBA00004196"/>
    </source>
</evidence>
<dbReference type="Proteomes" id="UP000255523">
    <property type="component" value="Unassembled WGS sequence"/>
</dbReference>
<comment type="subcellular location">
    <subcellularLocation>
        <location evidence="1">Cell envelope</location>
    </subcellularLocation>
</comment>
<dbReference type="GeneID" id="77461489"/>
<keyword evidence="4 5" id="KW-0732">Signal</keyword>
<dbReference type="PANTHER" id="PTHR43649">
    <property type="entry name" value="ARABINOSE-BINDING PROTEIN-RELATED"/>
    <property type="match status" value="1"/>
</dbReference>
<organism evidence="6 7">
    <name type="scientific">Faecalicoccus pleomorphus</name>
    <dbReference type="NCBI Taxonomy" id="1323"/>
    <lineage>
        <taxon>Bacteria</taxon>
        <taxon>Bacillati</taxon>
        <taxon>Bacillota</taxon>
        <taxon>Erysipelotrichia</taxon>
        <taxon>Erysipelotrichales</taxon>
        <taxon>Erysipelotrichaceae</taxon>
        <taxon>Faecalicoccus</taxon>
    </lineage>
</organism>
<evidence type="ECO:0000256" key="5">
    <source>
        <dbReference type="SAM" id="SignalP"/>
    </source>
</evidence>
<dbReference type="GO" id="GO:0030313">
    <property type="term" value="C:cell envelope"/>
    <property type="evidence" value="ECO:0007669"/>
    <property type="project" value="UniProtKB-SubCell"/>
</dbReference>
<evidence type="ECO:0000256" key="2">
    <source>
        <dbReference type="ARBA" id="ARBA00008520"/>
    </source>
</evidence>
<dbReference type="OrthoDB" id="9798191at2"/>
<dbReference type="SUPFAM" id="SSF53850">
    <property type="entry name" value="Periplasmic binding protein-like II"/>
    <property type="match status" value="1"/>
</dbReference>
<evidence type="ECO:0000313" key="7">
    <source>
        <dbReference type="Proteomes" id="UP000255523"/>
    </source>
</evidence>